<dbReference type="PANTHER" id="PTHR46233">
    <property type="entry name" value="HYDROXYACYLGLUTATHIONE HYDROLASE GLOC"/>
    <property type="match status" value="1"/>
</dbReference>
<dbReference type="GO" id="GO:0046872">
    <property type="term" value="F:metal ion binding"/>
    <property type="evidence" value="ECO:0007669"/>
    <property type="project" value="UniProtKB-KW"/>
</dbReference>
<organism evidence="6 7">
    <name type="scientific">Clostridium frigidicarnis</name>
    <dbReference type="NCBI Taxonomy" id="84698"/>
    <lineage>
        <taxon>Bacteria</taxon>
        <taxon>Bacillati</taxon>
        <taxon>Bacillota</taxon>
        <taxon>Clostridia</taxon>
        <taxon>Eubacteriales</taxon>
        <taxon>Clostridiaceae</taxon>
        <taxon>Clostridium</taxon>
    </lineage>
</organism>
<gene>
    <name evidence="6" type="ORF">SAMN04488528_1002144</name>
</gene>
<keyword evidence="4" id="KW-0862">Zinc</keyword>
<evidence type="ECO:0000259" key="5">
    <source>
        <dbReference type="SMART" id="SM00849"/>
    </source>
</evidence>
<dbReference type="InterPro" id="IPR001279">
    <property type="entry name" value="Metallo-B-lactamas"/>
</dbReference>
<dbReference type="InterPro" id="IPR051453">
    <property type="entry name" value="MBL_Glyoxalase_II"/>
</dbReference>
<feature type="domain" description="Metallo-beta-lactamase" evidence="5">
    <location>
        <begin position="12"/>
        <end position="184"/>
    </location>
</feature>
<evidence type="ECO:0000256" key="3">
    <source>
        <dbReference type="ARBA" id="ARBA00022801"/>
    </source>
</evidence>
<sequence length="201" mass="22209">MLIKRIPAGIYAANCYIVMDENTKDTIVIDIGGDVDDIIKELRNLKANLKAILLTHGHVDHVSGVLELKREYDVPVYLSSKDEELMIKNTYIYGNFGDKRADYSLNQGDKLKIGSLNIQVIATPGHTPGGVCFLIENDLFTGDTLFYGSVGRSDLEGGDHIELINNIKSKLVVLSDDIKVYCGHGPSTTIGKEKQINPFLR</sequence>
<dbReference type="Proteomes" id="UP000198619">
    <property type="component" value="Unassembled WGS sequence"/>
</dbReference>
<dbReference type="EMBL" id="FOKI01000002">
    <property type="protein sequence ID" value="SFA76992.1"/>
    <property type="molecule type" value="Genomic_DNA"/>
</dbReference>
<evidence type="ECO:0000256" key="2">
    <source>
        <dbReference type="ARBA" id="ARBA00022723"/>
    </source>
</evidence>
<reference evidence="6 7" key="1">
    <citation type="submission" date="2016-10" db="EMBL/GenBank/DDBJ databases">
        <authorList>
            <person name="de Groot N.N."/>
        </authorList>
    </citation>
    <scope>NUCLEOTIDE SEQUENCE [LARGE SCALE GENOMIC DNA]</scope>
    <source>
        <strain evidence="6 7">DSM 12271</strain>
    </source>
</reference>
<evidence type="ECO:0000256" key="1">
    <source>
        <dbReference type="ARBA" id="ARBA00001947"/>
    </source>
</evidence>
<dbReference type="Pfam" id="PF00753">
    <property type="entry name" value="Lactamase_B"/>
    <property type="match status" value="1"/>
</dbReference>
<evidence type="ECO:0000313" key="7">
    <source>
        <dbReference type="Proteomes" id="UP000198619"/>
    </source>
</evidence>
<dbReference type="Gene3D" id="3.60.15.10">
    <property type="entry name" value="Ribonuclease Z/Hydroxyacylglutathione hydrolase-like"/>
    <property type="match status" value="1"/>
</dbReference>
<name>A0A1I0VKY2_9CLOT</name>
<dbReference type="GO" id="GO:0016787">
    <property type="term" value="F:hydrolase activity"/>
    <property type="evidence" value="ECO:0007669"/>
    <property type="project" value="UniProtKB-KW"/>
</dbReference>
<dbReference type="PANTHER" id="PTHR46233:SF3">
    <property type="entry name" value="HYDROXYACYLGLUTATHIONE HYDROLASE GLOC"/>
    <property type="match status" value="1"/>
</dbReference>
<evidence type="ECO:0000256" key="4">
    <source>
        <dbReference type="ARBA" id="ARBA00022833"/>
    </source>
</evidence>
<dbReference type="InterPro" id="IPR036866">
    <property type="entry name" value="RibonucZ/Hydroxyglut_hydro"/>
</dbReference>
<dbReference type="SMART" id="SM00849">
    <property type="entry name" value="Lactamase_B"/>
    <property type="match status" value="1"/>
</dbReference>
<dbReference type="AlphaFoldDB" id="A0A1I0VKY2"/>
<keyword evidence="2" id="KW-0479">Metal-binding</keyword>
<evidence type="ECO:0000313" key="6">
    <source>
        <dbReference type="EMBL" id="SFA76992.1"/>
    </source>
</evidence>
<dbReference type="STRING" id="84698.SAMN04488528_1002144"/>
<keyword evidence="3" id="KW-0378">Hydrolase</keyword>
<comment type="cofactor">
    <cofactor evidence="1">
        <name>Zn(2+)</name>
        <dbReference type="ChEBI" id="CHEBI:29105"/>
    </cofactor>
</comment>
<dbReference type="OrthoDB" id="9802248at2"/>
<keyword evidence="7" id="KW-1185">Reference proteome</keyword>
<accession>A0A1I0VKY2</accession>
<dbReference type="RefSeq" id="WP_090038347.1">
    <property type="nucleotide sequence ID" value="NZ_FOKI01000002.1"/>
</dbReference>
<dbReference type="CDD" id="cd06262">
    <property type="entry name" value="metallo-hydrolase-like_MBL-fold"/>
    <property type="match status" value="1"/>
</dbReference>
<protein>
    <submittedName>
        <fullName evidence="6">Glyoxylase, beta-lactamase superfamily II</fullName>
    </submittedName>
</protein>
<dbReference type="SUPFAM" id="SSF56281">
    <property type="entry name" value="Metallo-hydrolase/oxidoreductase"/>
    <property type="match status" value="1"/>
</dbReference>
<proteinExistence type="predicted"/>